<dbReference type="EMBL" id="CP100390">
    <property type="protein sequence ID" value="UZE96379.1"/>
    <property type="molecule type" value="Genomic_DNA"/>
</dbReference>
<keyword evidence="5" id="KW-1185">Reference proteome</keyword>
<dbReference type="Proteomes" id="UP001163739">
    <property type="component" value="Chromosome"/>
</dbReference>
<dbReference type="InterPro" id="IPR009057">
    <property type="entry name" value="Homeodomain-like_sf"/>
</dbReference>
<dbReference type="SUPFAM" id="SSF48498">
    <property type="entry name" value="Tetracyclin repressor-like, C-terminal domain"/>
    <property type="match status" value="1"/>
</dbReference>
<proteinExistence type="predicted"/>
<dbReference type="InterPro" id="IPR050624">
    <property type="entry name" value="HTH-type_Tx_Regulator"/>
</dbReference>
<dbReference type="RefSeq" id="WP_265047864.1">
    <property type="nucleotide sequence ID" value="NZ_CP100390.1"/>
</dbReference>
<organism evidence="4 5">
    <name type="scientific">Alkalimarinus alittae</name>
    <dbReference type="NCBI Taxonomy" id="2961619"/>
    <lineage>
        <taxon>Bacteria</taxon>
        <taxon>Pseudomonadati</taxon>
        <taxon>Pseudomonadota</taxon>
        <taxon>Gammaproteobacteria</taxon>
        <taxon>Alteromonadales</taxon>
        <taxon>Alteromonadaceae</taxon>
        <taxon>Alkalimarinus</taxon>
    </lineage>
</organism>
<reference evidence="4" key="1">
    <citation type="submission" date="2022-06" db="EMBL/GenBank/DDBJ databases">
        <title>Alkalimarinus sp. nov., isolated from gut of a Alitta virens.</title>
        <authorList>
            <person name="Yang A.I."/>
            <person name="Shin N.-R."/>
        </authorList>
    </citation>
    <scope>NUCLEOTIDE SEQUENCE</scope>
    <source>
        <strain evidence="4">A2M4</strain>
    </source>
</reference>
<protein>
    <submittedName>
        <fullName evidence="4">TetR family transcriptional regulator</fullName>
    </submittedName>
</protein>
<evidence type="ECO:0000313" key="5">
    <source>
        <dbReference type="Proteomes" id="UP001163739"/>
    </source>
</evidence>
<feature type="domain" description="HTH tetR-type" evidence="3">
    <location>
        <begin position="17"/>
        <end position="77"/>
    </location>
</feature>
<feature type="DNA-binding region" description="H-T-H motif" evidence="2">
    <location>
        <begin position="40"/>
        <end position="59"/>
    </location>
</feature>
<accession>A0ABY6N306</accession>
<dbReference type="InterPro" id="IPR036271">
    <property type="entry name" value="Tet_transcr_reg_TetR-rel_C_sf"/>
</dbReference>
<dbReference type="SUPFAM" id="SSF46689">
    <property type="entry name" value="Homeodomain-like"/>
    <property type="match status" value="1"/>
</dbReference>
<keyword evidence="1 2" id="KW-0238">DNA-binding</keyword>
<evidence type="ECO:0000259" key="3">
    <source>
        <dbReference type="PROSITE" id="PS50977"/>
    </source>
</evidence>
<dbReference type="PROSITE" id="PS50977">
    <property type="entry name" value="HTH_TETR_2"/>
    <property type="match status" value="1"/>
</dbReference>
<evidence type="ECO:0000256" key="1">
    <source>
        <dbReference type="ARBA" id="ARBA00023125"/>
    </source>
</evidence>
<dbReference type="Pfam" id="PF00440">
    <property type="entry name" value="TetR_N"/>
    <property type="match status" value="1"/>
</dbReference>
<name>A0ABY6N306_9ALTE</name>
<dbReference type="PRINTS" id="PR00455">
    <property type="entry name" value="HTHTETR"/>
</dbReference>
<dbReference type="InterPro" id="IPR001647">
    <property type="entry name" value="HTH_TetR"/>
</dbReference>
<dbReference type="Gene3D" id="1.10.357.10">
    <property type="entry name" value="Tetracycline Repressor, domain 2"/>
    <property type="match status" value="1"/>
</dbReference>
<evidence type="ECO:0000256" key="2">
    <source>
        <dbReference type="PROSITE-ProRule" id="PRU00335"/>
    </source>
</evidence>
<gene>
    <name evidence="4" type="ORF">NKI27_01130</name>
</gene>
<dbReference type="PANTHER" id="PTHR43479:SF11">
    <property type="entry name" value="ACREF_ENVCD OPERON REPRESSOR-RELATED"/>
    <property type="match status" value="1"/>
</dbReference>
<sequence>MTKENKRGRPSDPAIQQQRKEQLMDTAYQLLNQKSYRAITIREIAEQAGMKSAMISYYFTNKEGLFTALIERYAATNSTQFEAILKSPEPIKAFIKKAVIHFSENPALSRLIADEVLTQQSDLGDKFLTIIPKKIATFLPMLIRAEQKAGRIHADLNPKWAAFSLMSMIVMPFIAAPAREKAWGISLQDITSDAWTDQLYHLYMSGCKTPHPATH</sequence>
<evidence type="ECO:0000313" key="4">
    <source>
        <dbReference type="EMBL" id="UZE96379.1"/>
    </source>
</evidence>
<dbReference type="PANTHER" id="PTHR43479">
    <property type="entry name" value="ACREF/ENVCD OPERON REPRESSOR-RELATED"/>
    <property type="match status" value="1"/>
</dbReference>